<reference evidence="8 9" key="1">
    <citation type="submission" date="2021-01" db="EMBL/GenBank/DDBJ databases">
        <title>Draft genome sequence of Micromonospora sp. strain STR1s_6.</title>
        <authorList>
            <person name="Karlyshev A."/>
            <person name="Jawad R."/>
        </authorList>
    </citation>
    <scope>NUCLEOTIDE SEQUENCE [LARGE SCALE GENOMIC DNA]</scope>
    <source>
        <strain evidence="8 9">STR1S-6</strain>
    </source>
</reference>
<dbReference type="Pfam" id="PF00282">
    <property type="entry name" value="Pyridoxal_deC"/>
    <property type="match status" value="1"/>
</dbReference>
<evidence type="ECO:0000313" key="8">
    <source>
        <dbReference type="EMBL" id="MBM0276844.1"/>
    </source>
</evidence>
<accession>A0ABS1YHC9</accession>
<evidence type="ECO:0000313" key="9">
    <source>
        <dbReference type="Proteomes" id="UP000622245"/>
    </source>
</evidence>
<comment type="similarity">
    <text evidence="2 6">Belongs to the group II decarboxylase family.</text>
</comment>
<dbReference type="EC" id="4.1.1.22" evidence="8"/>
<evidence type="ECO:0000256" key="4">
    <source>
        <dbReference type="ARBA" id="ARBA00022898"/>
    </source>
</evidence>
<sequence length="402" mass="42491">MEAAAVDLRSDTINVAAVVRALLEHASDGQPTAIGFPGAVDIDYTPVLPLFGRLFNNVGDPQSDPGGSAHTKVLERAVVDWCADLLALPDDDRWGYVTAGGTEGNLAALHAAHRRHPNAVVYHSRAAHYSIGKIVDIIGARHELVDVDERGEMDYQHLAALVGRSGRRPAIVVATAGTTMTEAVDDPARVDAVLREAGVDRRHVHVDAALAGIPLALDGVLTLAQGSGVDSVSLSGHKFFGTPIPCGLVLMRDSIRRPGRRVAYTATLDTTVSGSRCGQAAALLWCAIAAHGRDGHRARTARARDLAGYAVEQLTAIGWPAWRHPHAFTVVLATPPAAVTRKWLLATDGPWSHTICMPGVTRGQIDALVADLQTASRNGMPVPQQRRGPQTVTAQHAGASGP</sequence>
<dbReference type="Proteomes" id="UP000622245">
    <property type="component" value="Unassembled WGS sequence"/>
</dbReference>
<dbReference type="EMBL" id="JAEVHL010000072">
    <property type="protein sequence ID" value="MBM0276844.1"/>
    <property type="molecule type" value="Genomic_DNA"/>
</dbReference>
<organism evidence="8 9">
    <name type="scientific">Micromonospora tarensis</name>
    <dbReference type="NCBI Taxonomy" id="2806100"/>
    <lineage>
        <taxon>Bacteria</taxon>
        <taxon>Bacillati</taxon>
        <taxon>Actinomycetota</taxon>
        <taxon>Actinomycetes</taxon>
        <taxon>Micromonosporales</taxon>
        <taxon>Micromonosporaceae</taxon>
        <taxon>Micromonospora</taxon>
    </lineage>
</organism>
<dbReference type="PROSITE" id="PS00392">
    <property type="entry name" value="DDC_GAD_HDC_YDC"/>
    <property type="match status" value="1"/>
</dbReference>
<keyword evidence="3" id="KW-0210">Decarboxylase</keyword>
<keyword evidence="9" id="KW-1185">Reference proteome</keyword>
<gene>
    <name evidence="8" type="ORF">JM949_16200</name>
</gene>
<name>A0ABS1YHC9_9ACTN</name>
<evidence type="ECO:0000256" key="1">
    <source>
        <dbReference type="ARBA" id="ARBA00001933"/>
    </source>
</evidence>
<protein>
    <submittedName>
        <fullName evidence="8">Histidine decarboxylase</fullName>
        <ecNumber evidence="8">4.1.1.22</ecNumber>
    </submittedName>
</protein>
<dbReference type="GO" id="GO:0004398">
    <property type="term" value="F:histidine decarboxylase activity"/>
    <property type="evidence" value="ECO:0007669"/>
    <property type="project" value="UniProtKB-EC"/>
</dbReference>
<dbReference type="InterPro" id="IPR021115">
    <property type="entry name" value="Pyridoxal-P_BS"/>
</dbReference>
<comment type="cofactor">
    <cofactor evidence="1 6">
        <name>pyridoxal 5'-phosphate</name>
        <dbReference type="ChEBI" id="CHEBI:597326"/>
    </cofactor>
</comment>
<dbReference type="InterPro" id="IPR015424">
    <property type="entry name" value="PyrdxlP-dep_Trfase"/>
</dbReference>
<dbReference type="InterPro" id="IPR051151">
    <property type="entry name" value="Group_II_Decarboxylase"/>
</dbReference>
<dbReference type="PANTHER" id="PTHR46101:SF2">
    <property type="entry name" value="SERINE DECARBOXYLASE"/>
    <property type="match status" value="1"/>
</dbReference>
<evidence type="ECO:0000256" key="6">
    <source>
        <dbReference type="RuleBase" id="RU000382"/>
    </source>
</evidence>
<dbReference type="NCBIfam" id="NF002748">
    <property type="entry name" value="PRK02769.1"/>
    <property type="match status" value="1"/>
</dbReference>
<dbReference type="Gene3D" id="3.40.640.10">
    <property type="entry name" value="Type I PLP-dependent aspartate aminotransferase-like (Major domain)"/>
    <property type="match status" value="1"/>
</dbReference>
<comment type="caution">
    <text evidence="8">The sequence shown here is derived from an EMBL/GenBank/DDBJ whole genome shotgun (WGS) entry which is preliminary data.</text>
</comment>
<dbReference type="InterPro" id="IPR015421">
    <property type="entry name" value="PyrdxlP-dep_Trfase_major"/>
</dbReference>
<feature type="region of interest" description="Disordered" evidence="7">
    <location>
        <begin position="378"/>
        <end position="402"/>
    </location>
</feature>
<keyword evidence="4 6" id="KW-0663">Pyridoxal phosphate</keyword>
<evidence type="ECO:0000256" key="3">
    <source>
        <dbReference type="ARBA" id="ARBA00022793"/>
    </source>
</evidence>
<evidence type="ECO:0000256" key="2">
    <source>
        <dbReference type="ARBA" id="ARBA00009533"/>
    </source>
</evidence>
<evidence type="ECO:0000256" key="7">
    <source>
        <dbReference type="SAM" id="MobiDB-lite"/>
    </source>
</evidence>
<dbReference type="InterPro" id="IPR002129">
    <property type="entry name" value="PyrdxlP-dep_de-COase"/>
</dbReference>
<dbReference type="PANTHER" id="PTHR46101">
    <property type="match status" value="1"/>
</dbReference>
<evidence type="ECO:0000256" key="5">
    <source>
        <dbReference type="ARBA" id="ARBA00023239"/>
    </source>
</evidence>
<keyword evidence="5 6" id="KW-0456">Lyase</keyword>
<dbReference type="SUPFAM" id="SSF53383">
    <property type="entry name" value="PLP-dependent transferases"/>
    <property type="match status" value="1"/>
</dbReference>
<proteinExistence type="inferred from homology"/>